<protein>
    <submittedName>
        <fullName evidence="3">Ovule protein</fullName>
    </submittedName>
</protein>
<feature type="region of interest" description="Disordered" evidence="1">
    <location>
        <begin position="46"/>
        <end position="73"/>
    </location>
</feature>
<dbReference type="AlphaFoldDB" id="A0A1I7VTM4"/>
<organism evidence="2 3">
    <name type="scientific">Loa loa</name>
    <name type="common">Eye worm</name>
    <name type="synonym">Filaria loa</name>
    <dbReference type="NCBI Taxonomy" id="7209"/>
    <lineage>
        <taxon>Eukaryota</taxon>
        <taxon>Metazoa</taxon>
        <taxon>Ecdysozoa</taxon>
        <taxon>Nematoda</taxon>
        <taxon>Chromadorea</taxon>
        <taxon>Rhabditida</taxon>
        <taxon>Spirurina</taxon>
        <taxon>Spiruromorpha</taxon>
        <taxon>Filarioidea</taxon>
        <taxon>Onchocercidae</taxon>
        <taxon>Loa</taxon>
    </lineage>
</organism>
<dbReference type="Proteomes" id="UP000095285">
    <property type="component" value="Unassembled WGS sequence"/>
</dbReference>
<reference evidence="2" key="1">
    <citation type="submission" date="2012-04" db="EMBL/GenBank/DDBJ databases">
        <title>The Genome Sequence of Loa loa.</title>
        <authorList>
            <consortium name="The Broad Institute Genome Sequencing Platform"/>
            <consortium name="Broad Institute Genome Sequencing Center for Infectious Disease"/>
            <person name="Nutman T.B."/>
            <person name="Fink D.L."/>
            <person name="Russ C."/>
            <person name="Young S."/>
            <person name="Zeng Q."/>
            <person name="Gargeya S."/>
            <person name="Alvarado L."/>
            <person name="Berlin A."/>
            <person name="Chapman S.B."/>
            <person name="Chen Z."/>
            <person name="Freedman E."/>
            <person name="Gellesch M."/>
            <person name="Goldberg J."/>
            <person name="Griggs A."/>
            <person name="Gujja S."/>
            <person name="Heilman E.R."/>
            <person name="Heiman D."/>
            <person name="Howarth C."/>
            <person name="Mehta T."/>
            <person name="Neiman D."/>
            <person name="Pearson M."/>
            <person name="Roberts A."/>
            <person name="Saif S."/>
            <person name="Shea T."/>
            <person name="Shenoy N."/>
            <person name="Sisk P."/>
            <person name="Stolte C."/>
            <person name="Sykes S."/>
            <person name="White J."/>
            <person name="Yandava C."/>
            <person name="Haas B."/>
            <person name="Henn M.R."/>
            <person name="Nusbaum C."/>
            <person name="Birren B."/>
        </authorList>
    </citation>
    <scope>NUCLEOTIDE SEQUENCE [LARGE SCALE GENOMIC DNA]</scope>
</reference>
<name>A0A1I7VTM4_LOALO</name>
<sequence length="73" mass="8085">MEVQNGWIEKVKMLQKVTGFWKHLRLHINEAVKSTAAVITALHSRNDKKTANGKDSSSDETVGCNTARAASFK</sequence>
<evidence type="ECO:0000313" key="3">
    <source>
        <dbReference type="WBParaSite" id="EN70_6140"/>
    </source>
</evidence>
<evidence type="ECO:0000256" key="1">
    <source>
        <dbReference type="SAM" id="MobiDB-lite"/>
    </source>
</evidence>
<accession>A0A1I7VTM4</accession>
<feature type="compositionally biased region" description="Polar residues" evidence="1">
    <location>
        <begin position="53"/>
        <end position="64"/>
    </location>
</feature>
<evidence type="ECO:0000313" key="2">
    <source>
        <dbReference type="Proteomes" id="UP000095285"/>
    </source>
</evidence>
<keyword evidence="2" id="KW-1185">Reference proteome</keyword>
<reference evidence="3" key="2">
    <citation type="submission" date="2016-11" db="UniProtKB">
        <authorList>
            <consortium name="WormBaseParasite"/>
        </authorList>
    </citation>
    <scope>IDENTIFICATION</scope>
</reference>
<dbReference type="WBParaSite" id="EN70_6140">
    <property type="protein sequence ID" value="EN70_6140"/>
    <property type="gene ID" value="EN70_6140"/>
</dbReference>
<proteinExistence type="predicted"/>